<dbReference type="PANTHER" id="PTHR13134">
    <property type="entry name" value="TRAFFICKING PROTEIN PARTICLE COMPLEX SUBUNIT 13"/>
    <property type="match status" value="1"/>
</dbReference>
<dbReference type="InterPro" id="IPR055427">
    <property type="entry name" value="TRAPPC13_N"/>
</dbReference>
<dbReference type="AlphaFoldDB" id="A0A813V3I0"/>
<dbReference type="Proteomes" id="UP000681722">
    <property type="component" value="Unassembled WGS sequence"/>
</dbReference>
<dbReference type="Pfam" id="PF23643">
    <property type="entry name" value="TRAPPC13_C"/>
    <property type="match status" value="1"/>
</dbReference>
<proteinExistence type="inferred from homology"/>
<keyword evidence="2" id="KW-0175">Coiled coil</keyword>
<reference evidence="7" key="1">
    <citation type="submission" date="2021-02" db="EMBL/GenBank/DDBJ databases">
        <authorList>
            <person name="Nowell W R."/>
        </authorList>
    </citation>
    <scope>NUCLEOTIDE SEQUENCE</scope>
</reference>
<sequence>MRLSKPALYQSTPVYCESADLCSTAFNTGQSLDVSLSNGISHSALSNILVLPYSFGNVFLGETFSSIVALHNQSDQTLHDCTDIQTATQRISLNTVENLESKQDLAPDQSVCRILQHEVKELGNHSLVCTVTCIDGNGEKCNLKKVFKLQVGKPIELKTRFVPGIEHDEVFVVAEIQNQTPTTLFMVSVDLDPTLAYTATNLNDLNNKKRSENSLAESWRFLRSTEVRQYMFHLKPRANVSFEQQHSVTTLGKLDIIWISGLGEKGRLQTNQLPKPQALVATTNLSNLPDLRLQLVEGNGHCSVEQSQHLRVNILNCTERSMNLSLSFDHQFSKKEGFLWTGVISGNVGKLDAHQLIEIHLNLVPLTSGLKRIGGLKLTDSYMRHTYDLEEFHTLFVLPKFADKTFSATRSMSDTSHDISLMDLNENDNPGSLIDLLQYYEKENANKQQQYKDEIALLKEQQRLTNDELIYLKNENRLFQEKQDKERTVLQNDIIAHKEYAQNLEHQLKQLQQKVTDAKKQYEKVLLLNQQKCVTIARTCDDLYQKINTLTNEYNQMKIKLIEKEKQHESLLNYSKSLREEVKMLSLYETQTTKQFQLLKKLANDGQICGDFIDADDFHIKKRDIQEQTDQIQRIITEQHHVILAKLRELLESNRENGSKSKKLKV</sequence>
<dbReference type="Pfam" id="PF23647">
    <property type="entry name" value="TRAPPC13_M"/>
    <property type="match status" value="1"/>
</dbReference>
<keyword evidence="10" id="KW-1185">Reference proteome</keyword>
<evidence type="ECO:0000256" key="2">
    <source>
        <dbReference type="SAM" id="Coils"/>
    </source>
</evidence>
<feature type="coiled-coil region" evidence="2">
    <location>
        <begin position="494"/>
        <end position="567"/>
    </location>
</feature>
<evidence type="ECO:0000313" key="7">
    <source>
        <dbReference type="EMBL" id="CAF0839283.1"/>
    </source>
</evidence>
<organism evidence="7 10">
    <name type="scientific">Didymodactylos carnosus</name>
    <dbReference type="NCBI Taxonomy" id="1234261"/>
    <lineage>
        <taxon>Eukaryota</taxon>
        <taxon>Metazoa</taxon>
        <taxon>Spiralia</taxon>
        <taxon>Gnathifera</taxon>
        <taxon>Rotifera</taxon>
        <taxon>Eurotatoria</taxon>
        <taxon>Bdelloidea</taxon>
        <taxon>Philodinida</taxon>
        <taxon>Philodinidae</taxon>
        <taxon>Didymodactylos</taxon>
    </lineage>
</organism>
<evidence type="ECO:0000313" key="8">
    <source>
        <dbReference type="EMBL" id="CAF3527049.1"/>
    </source>
</evidence>
<dbReference type="OrthoDB" id="10250284at2759"/>
<feature type="domain" description="Trafficking protein particle complex subunit 13 N-terminal" evidence="3">
    <location>
        <begin position="1"/>
        <end position="151"/>
    </location>
</feature>
<comment type="similarity">
    <text evidence="1">Belongs to the TRAPPC13 family.</text>
</comment>
<evidence type="ECO:0000256" key="1">
    <source>
        <dbReference type="ARBA" id="ARBA00010785"/>
    </source>
</evidence>
<dbReference type="Proteomes" id="UP000682733">
    <property type="component" value="Unassembled WGS sequence"/>
</dbReference>
<dbReference type="GO" id="GO:1990072">
    <property type="term" value="C:TRAPPIII protein complex"/>
    <property type="evidence" value="ECO:0007669"/>
    <property type="project" value="TreeGrafter"/>
</dbReference>
<evidence type="ECO:0000313" key="6">
    <source>
        <dbReference type="EMBL" id="CAF0748720.1"/>
    </source>
</evidence>
<dbReference type="EMBL" id="CAJOBC010000792">
    <property type="protein sequence ID" value="CAF3626573.1"/>
    <property type="molecule type" value="Genomic_DNA"/>
</dbReference>
<accession>A0A813V3I0</accession>
<dbReference type="EMBL" id="CAJNOQ010000792">
    <property type="protein sequence ID" value="CAF0839283.1"/>
    <property type="molecule type" value="Genomic_DNA"/>
</dbReference>
<evidence type="ECO:0000259" key="5">
    <source>
        <dbReference type="Pfam" id="PF23647"/>
    </source>
</evidence>
<gene>
    <name evidence="7" type="ORF">GPM918_LOCUS5475</name>
    <name evidence="6" type="ORF">OVA965_LOCUS1879</name>
    <name evidence="9" type="ORF">SRO942_LOCUS5475</name>
    <name evidence="8" type="ORF">TMI583_LOCUS1879</name>
</gene>
<comment type="caution">
    <text evidence="7">The sequence shown here is derived from an EMBL/GenBank/DDBJ whole genome shotgun (WGS) entry which is preliminary data.</text>
</comment>
<dbReference type="PANTHER" id="PTHR13134:SF3">
    <property type="entry name" value="TRAFFICKING PROTEIN PARTICLE COMPLEX SUBUNIT 13"/>
    <property type="match status" value="1"/>
</dbReference>
<evidence type="ECO:0000313" key="10">
    <source>
        <dbReference type="Proteomes" id="UP000663829"/>
    </source>
</evidence>
<dbReference type="EMBL" id="CAJNOK010000374">
    <property type="protein sequence ID" value="CAF0748720.1"/>
    <property type="molecule type" value="Genomic_DNA"/>
</dbReference>
<dbReference type="EMBL" id="CAJOBA010000374">
    <property type="protein sequence ID" value="CAF3527049.1"/>
    <property type="molecule type" value="Genomic_DNA"/>
</dbReference>
<feature type="domain" description="Trafficking protein particle complex subunit 13 C-terminal" evidence="4">
    <location>
        <begin position="302"/>
        <end position="397"/>
    </location>
</feature>
<feature type="domain" description="Trafficking protein particle complex subunit 13 middle" evidence="5">
    <location>
        <begin position="155"/>
        <end position="274"/>
    </location>
</feature>
<name>A0A813V3I0_9BILA</name>
<dbReference type="InterPro" id="IPR055428">
    <property type="entry name" value="TRAPPC13_C"/>
</dbReference>
<dbReference type="InterPro" id="IPR010378">
    <property type="entry name" value="TRAPPC13"/>
</dbReference>
<evidence type="ECO:0000259" key="4">
    <source>
        <dbReference type="Pfam" id="PF23643"/>
    </source>
</evidence>
<evidence type="ECO:0000259" key="3">
    <source>
        <dbReference type="Pfam" id="PF06159"/>
    </source>
</evidence>
<dbReference type="Proteomes" id="UP000663829">
    <property type="component" value="Unassembled WGS sequence"/>
</dbReference>
<dbReference type="InterPro" id="IPR055429">
    <property type="entry name" value="TRAPPC13_M"/>
</dbReference>
<evidence type="ECO:0000313" key="9">
    <source>
        <dbReference type="EMBL" id="CAF3626573.1"/>
    </source>
</evidence>
<dbReference type="Proteomes" id="UP000677228">
    <property type="component" value="Unassembled WGS sequence"/>
</dbReference>
<dbReference type="Pfam" id="PF06159">
    <property type="entry name" value="TRAPPC13_N"/>
    <property type="match status" value="1"/>
</dbReference>
<protein>
    <submittedName>
        <fullName evidence="7">Uncharacterized protein</fullName>
    </submittedName>
</protein>